<evidence type="ECO:0000313" key="5">
    <source>
        <dbReference type="Proteomes" id="UP000192596"/>
    </source>
</evidence>
<protein>
    <recommendedName>
        <fullName evidence="1">RNA-dependent RNA polymerase</fullName>
        <ecNumber evidence="1">2.7.7.48</ecNumber>
    </recommendedName>
</protein>
<comment type="catalytic activity">
    <reaction evidence="1">
        <text>RNA(n) + a ribonucleoside 5'-triphosphate = RNA(n+1) + diphosphate</text>
        <dbReference type="Rhea" id="RHEA:21248"/>
        <dbReference type="Rhea" id="RHEA-COMP:14527"/>
        <dbReference type="Rhea" id="RHEA-COMP:17342"/>
        <dbReference type="ChEBI" id="CHEBI:33019"/>
        <dbReference type="ChEBI" id="CHEBI:61557"/>
        <dbReference type="ChEBI" id="CHEBI:140395"/>
        <dbReference type="EC" id="2.7.7.48"/>
    </reaction>
</comment>
<evidence type="ECO:0000259" key="3">
    <source>
        <dbReference type="Pfam" id="PF25358"/>
    </source>
</evidence>
<sequence length="1034" mass="116046">MDVIVRNVPANVSVRQLKAAFAAPLAECGIHDYHCEPFRNHPLAKITVLDSAVGDRFLSQYGVLARSPANARPRKSINCGGRTLRCGRSKDDPSDWSLKALRHEAAERAAEALARPVASKGKQQIQRRRFEVTGVHCGTWDYDGFDLVFTPETTHRQAGTIYFGSREAVLLFGCAGSDQLRIDFDYWACENVVLGGDHTQALRSHSGNLRSSTNSVRGEAAYAHEEETAWEFPNDPHAVTGTCRVYRISVASSDDFGHIRRLVQRTPKVPTNIAKPTRMVFPALPRHVITRRLHNDITDVKLYGSLSFHVRYQLDRLARNGRLSPLAVMALLPTVQRLCDFKRSQSVAYAISRLYLKLSPAGPFVESKIFSEAGLVDQLEELCETSDRYHHHLNPYELVKRHQHIKLIHKIIITPTGTFLHGPEPEPVNRVLRKYPSHTDNFMRVIFQDEDGGSVRYDSQATQELVYHGRFKSVLDGSTIIASQGFTFLGFSHSSLRAQSCWFMAPLVLNGVMMYPPMVLKELGSFDSIRVPAKCASRIGQNFTDTNATIDIEEDELFGMKDLTRNNYDFSDGVGTISLALLQKIWRLQEAIVKALRCMTADSVNTETFLEEASVSKVTQMPDLTGKLVWIGIDYRTDDFLGRIPVPKDFTLYGIMDETGYLQEGQIFVISETQAPRPSASATTLMLPSASGGKRVLVKDGIIITRSPAMHPGDIQRVNAVKVPHDSPLQSLRNVVVFSQHVKRDLASQLSGGDLDGDLYNVIYDDCLIPPITYQAAEYPRVKARELDRPVTAKDMGDFFVQFMQSDQLGMLCNHGIHCSRLLEDWHRNIDEKQFLKDMQKGRHLAIARHSHSDVLVTLHDYVLKFAAEYGESWDHQVELARDISSGYEDSFLDILYNYSPTAGTPLSETEVFSGTIVGRQGGAQGKPLRELGMQMRECFEPVAEYCRVRIVHGNQVIHATEYLDELYDMNEREIEALPRAIACPSVGINESGTIDPRLGELKSFQYIAAAVCLQELLRYRITTFGMYTLPKLG</sequence>
<feature type="domain" description="RDRP core" evidence="2">
    <location>
        <begin position="642"/>
        <end position="820"/>
    </location>
</feature>
<keyword evidence="1" id="KW-0694">RNA-binding</keyword>
<dbReference type="InterPro" id="IPR057503">
    <property type="entry name" value="PH_RdRP"/>
</dbReference>
<dbReference type="EMBL" id="NAJO01000013">
    <property type="protein sequence ID" value="OQO08186.1"/>
    <property type="molecule type" value="Genomic_DNA"/>
</dbReference>
<gene>
    <name evidence="4" type="ORF">B0A48_06980</name>
</gene>
<dbReference type="GO" id="GO:0031380">
    <property type="term" value="C:nuclear RNA-directed RNA polymerase complex"/>
    <property type="evidence" value="ECO:0007669"/>
    <property type="project" value="TreeGrafter"/>
</dbReference>
<dbReference type="PANTHER" id="PTHR23079:SF17">
    <property type="entry name" value="RNA-DEPENDENT RNA POLYMERASE"/>
    <property type="match status" value="1"/>
</dbReference>
<keyword evidence="1" id="KW-0808">Transferase</keyword>
<dbReference type="STRING" id="1507870.A0A1V8T9W3"/>
<evidence type="ECO:0000256" key="1">
    <source>
        <dbReference type="RuleBase" id="RU363098"/>
    </source>
</evidence>
<comment type="caution">
    <text evidence="4">The sequence shown here is derived from an EMBL/GenBank/DDBJ whole genome shotgun (WGS) entry which is preliminary data.</text>
</comment>
<accession>A0A1V8T9W3</accession>
<dbReference type="OrthoDB" id="6513042at2759"/>
<comment type="similarity">
    <text evidence="1">Belongs to the RdRP family.</text>
</comment>
<feature type="domain" description="RDRP core" evidence="2">
    <location>
        <begin position="413"/>
        <end position="587"/>
    </location>
</feature>
<dbReference type="GO" id="GO:0030422">
    <property type="term" value="P:siRNA processing"/>
    <property type="evidence" value="ECO:0007669"/>
    <property type="project" value="TreeGrafter"/>
</dbReference>
<organism evidence="4 5">
    <name type="scientific">Cryoendolithus antarcticus</name>
    <dbReference type="NCBI Taxonomy" id="1507870"/>
    <lineage>
        <taxon>Eukaryota</taxon>
        <taxon>Fungi</taxon>
        <taxon>Dikarya</taxon>
        <taxon>Ascomycota</taxon>
        <taxon>Pezizomycotina</taxon>
        <taxon>Dothideomycetes</taxon>
        <taxon>Dothideomycetidae</taxon>
        <taxon>Cladosporiales</taxon>
        <taxon>Cladosporiaceae</taxon>
        <taxon>Cryoendolithus</taxon>
    </lineage>
</organism>
<dbReference type="Pfam" id="PF25358">
    <property type="entry name" value="PH_fung_RdRP"/>
    <property type="match status" value="1"/>
</dbReference>
<evidence type="ECO:0000313" key="4">
    <source>
        <dbReference type="EMBL" id="OQO08186.1"/>
    </source>
</evidence>
<keyword evidence="1" id="KW-0696">RNA-directed RNA polymerase</keyword>
<dbReference type="InParanoid" id="A0A1V8T9W3"/>
<dbReference type="InterPro" id="IPR007855">
    <property type="entry name" value="RDRP"/>
</dbReference>
<feature type="domain" description="RdRP-like PH" evidence="3">
    <location>
        <begin position="128"/>
        <end position="201"/>
    </location>
</feature>
<evidence type="ECO:0000259" key="2">
    <source>
        <dbReference type="Pfam" id="PF05183"/>
    </source>
</evidence>
<dbReference type="GO" id="GO:0003968">
    <property type="term" value="F:RNA-directed RNA polymerase activity"/>
    <property type="evidence" value="ECO:0007669"/>
    <property type="project" value="UniProtKB-KW"/>
</dbReference>
<dbReference type="GO" id="GO:0003723">
    <property type="term" value="F:RNA binding"/>
    <property type="evidence" value="ECO:0007669"/>
    <property type="project" value="UniProtKB-KW"/>
</dbReference>
<dbReference type="EC" id="2.7.7.48" evidence="1"/>
<dbReference type="InterPro" id="IPR057596">
    <property type="entry name" value="RDRP_core"/>
</dbReference>
<dbReference type="Pfam" id="PF05183">
    <property type="entry name" value="RdRP"/>
    <property type="match status" value="2"/>
</dbReference>
<keyword evidence="1" id="KW-0548">Nucleotidyltransferase</keyword>
<dbReference type="PANTHER" id="PTHR23079">
    <property type="entry name" value="RNA-DEPENDENT RNA POLYMERASE"/>
    <property type="match status" value="1"/>
</dbReference>
<keyword evidence="5" id="KW-1185">Reference proteome</keyword>
<dbReference type="Proteomes" id="UP000192596">
    <property type="component" value="Unassembled WGS sequence"/>
</dbReference>
<reference evidence="5" key="1">
    <citation type="submission" date="2017-03" db="EMBL/GenBank/DDBJ databases">
        <title>Genomes of endolithic fungi from Antarctica.</title>
        <authorList>
            <person name="Coleine C."/>
            <person name="Masonjones S."/>
            <person name="Stajich J.E."/>
        </authorList>
    </citation>
    <scope>NUCLEOTIDE SEQUENCE [LARGE SCALE GENOMIC DNA]</scope>
    <source>
        <strain evidence="5">CCFEE 5527</strain>
    </source>
</reference>
<dbReference type="AlphaFoldDB" id="A0A1V8T9W3"/>
<proteinExistence type="inferred from homology"/>
<name>A0A1V8T9W3_9PEZI</name>